<reference evidence="14 15" key="1">
    <citation type="journal article" date="2013" name="Int. J. Syst. Evol. Microbiol.">
        <title>Comamonas guangdongensis sp. nov., isolated from subterranean forest sediment, and emended description of the genus Comamonas.</title>
        <authorList>
            <person name="Zhang J."/>
            <person name="Wang Y."/>
            <person name="Zhou S."/>
            <person name="Wu C."/>
            <person name="He J."/>
            <person name="Li F."/>
        </authorList>
    </citation>
    <scope>NUCLEOTIDE SEQUENCE [LARGE SCALE GENOMIC DNA]</scope>
    <source>
        <strain evidence="14 15">CCTCC AB2011133</strain>
    </source>
</reference>
<dbReference type="NCBIfam" id="TIGR00551">
    <property type="entry name" value="nadB"/>
    <property type="match status" value="1"/>
</dbReference>
<dbReference type="InterPro" id="IPR003953">
    <property type="entry name" value="FAD-dep_OxRdtase_2_FAD-bd"/>
</dbReference>
<dbReference type="InterPro" id="IPR037099">
    <property type="entry name" value="Fum_R/Succ_DH_flav-like_C_sf"/>
</dbReference>
<evidence type="ECO:0000256" key="3">
    <source>
        <dbReference type="ARBA" id="ARBA00008562"/>
    </source>
</evidence>
<evidence type="ECO:0000259" key="13">
    <source>
        <dbReference type="Pfam" id="PF02910"/>
    </source>
</evidence>
<comment type="catalytic activity">
    <reaction evidence="9">
        <text>L-aspartate + O2 = iminosuccinate + H2O2</text>
        <dbReference type="Rhea" id="RHEA:25876"/>
        <dbReference type="ChEBI" id="CHEBI:15379"/>
        <dbReference type="ChEBI" id="CHEBI:16240"/>
        <dbReference type="ChEBI" id="CHEBI:29991"/>
        <dbReference type="ChEBI" id="CHEBI:77875"/>
        <dbReference type="EC" id="1.4.3.16"/>
    </reaction>
    <physiologicalReaction direction="left-to-right" evidence="9">
        <dbReference type="Rhea" id="RHEA:25877"/>
    </physiologicalReaction>
</comment>
<dbReference type="EMBL" id="JBFYGN010000002">
    <property type="protein sequence ID" value="MEX8191667.1"/>
    <property type="molecule type" value="Genomic_DNA"/>
</dbReference>
<evidence type="ECO:0000256" key="5">
    <source>
        <dbReference type="ARBA" id="ARBA00022630"/>
    </source>
</evidence>
<evidence type="ECO:0000256" key="9">
    <source>
        <dbReference type="ARBA" id="ARBA00048305"/>
    </source>
</evidence>
<feature type="domain" description="Fumarate reductase/succinate dehydrogenase flavoprotein-like C-terminal" evidence="13">
    <location>
        <begin position="432"/>
        <end position="501"/>
    </location>
</feature>
<evidence type="ECO:0000313" key="14">
    <source>
        <dbReference type="EMBL" id="MEX8191667.1"/>
    </source>
</evidence>
<dbReference type="PANTHER" id="PTHR42716:SF2">
    <property type="entry name" value="L-ASPARTATE OXIDASE, CHLOROPLASTIC"/>
    <property type="match status" value="1"/>
</dbReference>
<dbReference type="PRINTS" id="PR00368">
    <property type="entry name" value="FADPNR"/>
</dbReference>
<dbReference type="EC" id="1.4.3.16" evidence="4 10"/>
<keyword evidence="8 11" id="KW-0560">Oxidoreductase</keyword>
<comment type="caution">
    <text evidence="14">The sequence shown here is derived from an EMBL/GenBank/DDBJ whole genome shotgun (WGS) entry which is preliminary data.</text>
</comment>
<evidence type="ECO:0000256" key="11">
    <source>
        <dbReference type="RuleBase" id="RU362049"/>
    </source>
</evidence>
<evidence type="ECO:0000259" key="12">
    <source>
        <dbReference type="Pfam" id="PF00890"/>
    </source>
</evidence>
<evidence type="ECO:0000256" key="6">
    <source>
        <dbReference type="ARBA" id="ARBA00022642"/>
    </source>
</evidence>
<organism evidence="14 15">
    <name type="scientific">Comamonas guangdongensis</name>
    <dbReference type="NCBI Taxonomy" id="510515"/>
    <lineage>
        <taxon>Bacteria</taxon>
        <taxon>Pseudomonadati</taxon>
        <taxon>Pseudomonadota</taxon>
        <taxon>Betaproteobacteria</taxon>
        <taxon>Burkholderiales</taxon>
        <taxon>Comamonadaceae</taxon>
        <taxon>Comamonas</taxon>
    </lineage>
</organism>
<accession>A0ABV3ZQ28</accession>
<name>A0ABV3ZQ28_9BURK</name>
<dbReference type="PANTHER" id="PTHR42716">
    <property type="entry name" value="L-ASPARTATE OXIDASE"/>
    <property type="match status" value="1"/>
</dbReference>
<dbReference type="SUPFAM" id="SSF46977">
    <property type="entry name" value="Succinate dehydrogenase/fumarate reductase flavoprotein C-terminal domain"/>
    <property type="match status" value="1"/>
</dbReference>
<evidence type="ECO:0000313" key="15">
    <source>
        <dbReference type="Proteomes" id="UP001561046"/>
    </source>
</evidence>
<protein>
    <recommendedName>
        <fullName evidence="4 10">L-aspartate oxidase</fullName>
        <ecNumber evidence="4 10">1.4.3.16</ecNumber>
    </recommendedName>
</protein>
<dbReference type="GO" id="GO:0008734">
    <property type="term" value="F:L-aspartate oxidase activity"/>
    <property type="evidence" value="ECO:0007669"/>
    <property type="project" value="UniProtKB-EC"/>
</dbReference>
<dbReference type="InterPro" id="IPR027477">
    <property type="entry name" value="Succ_DH/fumarate_Rdtase_cat_sf"/>
</dbReference>
<dbReference type="InterPro" id="IPR005288">
    <property type="entry name" value="NadB"/>
</dbReference>
<evidence type="ECO:0000256" key="10">
    <source>
        <dbReference type="NCBIfam" id="TIGR00551"/>
    </source>
</evidence>
<comment type="function">
    <text evidence="11">Catalyzes the oxidation of L-aspartate to iminoaspartate.</text>
</comment>
<evidence type="ECO:0000256" key="8">
    <source>
        <dbReference type="ARBA" id="ARBA00023002"/>
    </source>
</evidence>
<dbReference type="SUPFAM" id="SSF51905">
    <property type="entry name" value="FAD/NAD(P)-binding domain"/>
    <property type="match status" value="1"/>
</dbReference>
<keyword evidence="5 11" id="KW-0285">Flavoprotein</keyword>
<keyword evidence="7 11" id="KW-0274">FAD</keyword>
<feature type="domain" description="FAD-dependent oxidoreductase 2 FAD-binding" evidence="12">
    <location>
        <begin position="9"/>
        <end position="385"/>
    </location>
</feature>
<dbReference type="RefSeq" id="WP_369336883.1">
    <property type="nucleotide sequence ID" value="NZ_JBFYGN010000002.1"/>
</dbReference>
<dbReference type="InterPro" id="IPR015939">
    <property type="entry name" value="Fum_Rdtase/Succ_DH_flav-like_C"/>
</dbReference>
<dbReference type="Pfam" id="PF02910">
    <property type="entry name" value="Succ_DH_flav_C"/>
    <property type="match status" value="1"/>
</dbReference>
<keyword evidence="15" id="KW-1185">Reference proteome</keyword>
<sequence length="506" mass="53755">MHDDIAGADVLIIGAGLAGMTAALSLPPQLHITLLSKGRAEECASAWAQGGIAAVLDAGDSLEAHVQDTLTAGAGLCDEAAVRRILAQGPAAIAWLQDHEIPFTTQADGSLHLTREGGHGARRIVHAADRTGLAVHQVLLQACRRRSNISLLEHCRALELLQDENRQCVGAVVQAADGSRLQLYAGHTILATGGMGRIYPFTTNPAGATGDGLAMAWRAGCALRDLEFMQFHPTALQLDDKAAGLVSEALRGEGALLRLPAADGQPGERFMPRHDPRAELAPRDIVARAIYAEMQERKLSHVLLDITHQSRAWLEQHFPGVMALCAAHGIDIARQPIPVAPCAHYACGGIEAEVDGTTRVAGLYAIGEVARTGLHGANRLASNSLLECVVMGRAAAQRIAARPGTARPGIARLQCNPDRDCGAANTEGRLAALQQLMHQQVGIVRSDQGLAQAAEQLALWRDQWRPAEPALRNQLEVCSLMVAAALQRRTSVGAHCNRDRPLPQAA</sequence>
<keyword evidence="6 11" id="KW-0662">Pyridine nucleotide biosynthesis</keyword>
<dbReference type="SUPFAM" id="SSF56425">
    <property type="entry name" value="Succinate dehydrogenase/fumarate reductase flavoprotein, catalytic domain"/>
    <property type="match status" value="1"/>
</dbReference>
<comment type="cofactor">
    <cofactor evidence="1 11">
        <name>FAD</name>
        <dbReference type="ChEBI" id="CHEBI:57692"/>
    </cofactor>
</comment>
<dbReference type="Proteomes" id="UP001561046">
    <property type="component" value="Unassembled WGS sequence"/>
</dbReference>
<dbReference type="Gene3D" id="3.90.700.10">
    <property type="entry name" value="Succinate dehydrogenase/fumarate reductase flavoprotein, catalytic domain"/>
    <property type="match status" value="1"/>
</dbReference>
<comment type="similarity">
    <text evidence="3 11">Belongs to the FAD-dependent oxidoreductase 2 family. NadB subfamily.</text>
</comment>
<dbReference type="Pfam" id="PF00890">
    <property type="entry name" value="FAD_binding_2"/>
    <property type="match status" value="1"/>
</dbReference>
<gene>
    <name evidence="14" type="primary">nadB</name>
    <name evidence="14" type="ORF">AB6724_02315</name>
</gene>
<dbReference type="Gene3D" id="3.50.50.60">
    <property type="entry name" value="FAD/NAD(P)-binding domain"/>
    <property type="match status" value="1"/>
</dbReference>
<dbReference type="Gene3D" id="1.20.58.100">
    <property type="entry name" value="Fumarate reductase/succinate dehydrogenase flavoprotein-like, C-terminal domain"/>
    <property type="match status" value="1"/>
</dbReference>
<evidence type="ECO:0000256" key="1">
    <source>
        <dbReference type="ARBA" id="ARBA00001974"/>
    </source>
</evidence>
<comment type="pathway">
    <text evidence="2 11">Cofactor biosynthesis; NAD(+) biosynthesis; iminoaspartate from L-aspartate (oxidase route): step 1/1.</text>
</comment>
<proteinExistence type="inferred from homology"/>
<comment type="subcellular location">
    <subcellularLocation>
        <location evidence="11">Cytoplasm</location>
    </subcellularLocation>
</comment>
<evidence type="ECO:0000256" key="2">
    <source>
        <dbReference type="ARBA" id="ARBA00004950"/>
    </source>
</evidence>
<evidence type="ECO:0000256" key="7">
    <source>
        <dbReference type="ARBA" id="ARBA00022827"/>
    </source>
</evidence>
<dbReference type="InterPro" id="IPR036188">
    <property type="entry name" value="FAD/NAD-bd_sf"/>
</dbReference>
<evidence type="ECO:0000256" key="4">
    <source>
        <dbReference type="ARBA" id="ARBA00012173"/>
    </source>
</evidence>